<organism evidence="3">
    <name type="scientific">Eutreptiella gymnastica</name>
    <dbReference type="NCBI Taxonomy" id="73025"/>
    <lineage>
        <taxon>Eukaryota</taxon>
        <taxon>Discoba</taxon>
        <taxon>Euglenozoa</taxon>
        <taxon>Euglenida</taxon>
        <taxon>Spirocuta</taxon>
        <taxon>Euglenophyceae</taxon>
        <taxon>Eutreptiales</taxon>
        <taxon>Eutreptiaceae</taxon>
        <taxon>Eutreptiella</taxon>
    </lineage>
</organism>
<feature type="region of interest" description="Disordered" evidence="2">
    <location>
        <begin position="821"/>
        <end position="877"/>
    </location>
</feature>
<gene>
    <name evidence="3" type="ORF">EGYM00392_LOCUS16651</name>
</gene>
<feature type="region of interest" description="Disordered" evidence="2">
    <location>
        <begin position="444"/>
        <end position="494"/>
    </location>
</feature>
<feature type="compositionally biased region" description="Low complexity" evidence="2">
    <location>
        <begin position="768"/>
        <end position="785"/>
    </location>
</feature>
<feature type="compositionally biased region" description="Polar residues" evidence="2">
    <location>
        <begin position="482"/>
        <end position="491"/>
    </location>
</feature>
<feature type="coiled-coil region" evidence="1">
    <location>
        <begin position="535"/>
        <end position="569"/>
    </location>
</feature>
<protein>
    <submittedName>
        <fullName evidence="3">Uncharacterized protein</fullName>
    </submittedName>
</protein>
<sequence>MSCTATESMEPKITTANSTWASLASLRQTVRLPEVIDVQNLVSVSVDNSCLLATVDTILKALAQQAQFMENLHKEYSNHRTETQVILRNFGEEVDRRIMKEVANVHARNTRMVEALDNMKSELEIQGGAMAKRVDTLGAQVAEDFSGLKGEVNASSQELQKQMTSLQEFVSTNAADAKASLQSAREEIMGSVCDNQKKVSLNNYDVVLLYNLFGINRDAAHKARTEESQTQYLHATPTFQVLLQESTGLRDSFKEVVERLNVHDVKIDSKATRVAMEAEIKSLRKERKEGEQCVRQNASERENAIIEHVQQVRQALEQKADRADLSPLLLATTTSVGNVKSEFEVQVADIRKKLTEGLAKIDDAELHILEKHSQNTTNQDNKAALWASQLEGMVTELTNDLSMTKKKFALDLDGLQQTTTIVEKRTALLQRRFEEKLRVVSGTQSDALPAPAPLLPPKAMPSQRRDSSTSPSGPAPALSWGSEEQATSAPQSYKRIGSTKSAFTFKATSNANIATDTEPASPEWEAVEPEDEIGFLQTNETVHQLQARVDELEDKLSRIDLKYQTAEEDEAQPIKDEGPPVSPWQRPATRVALKQQMQLLQQVQRRRQLTVAQKQELYMLEQRKTELSVQEKQVLDLFKQVEQKSALTGAQLQQLHAFQRQLREEQSLALATRPSPPEFDKETQKAQANQLQALQAATYQLQEQSQQLQKQLVELQRQGSARTSHEGASAIRSRVDEEIAHLTAAVTDLQAAFMKLPSGHVARPPDSEAPTAGTATATQSSAVTADRLETPSQYKLDTPFTEQTDSATTLRFRCLSCNRDSGPFVERPDRKPGNQKEFPPSVVYAQNKVSRSTTPPPERRQLVSTPPATALQTPAQLGPARRKLVDYYDWLALRTQEQQSNRPAAVPRPPGMAMEFASPVVSAVGRDGRFYGNISDRPFETERRISGISPQDIPVTSAAEIHPAPAQADQVLLPAPAEEGDAAKQGGSQVGLAPNTRPLSASRPNSAPVRRTAPNHSSPIPRKLLARK</sequence>
<dbReference type="EMBL" id="HBGA01045575">
    <property type="protein sequence ID" value="CAD9005563.1"/>
    <property type="molecule type" value="Transcribed_RNA"/>
</dbReference>
<evidence type="ECO:0000256" key="1">
    <source>
        <dbReference type="SAM" id="Coils"/>
    </source>
</evidence>
<feature type="region of interest" description="Disordered" evidence="2">
    <location>
        <begin position="758"/>
        <end position="791"/>
    </location>
</feature>
<name>A0A7S1IA29_9EUGL</name>
<feature type="compositionally biased region" description="Polar residues" evidence="2">
    <location>
        <begin position="862"/>
        <end position="875"/>
    </location>
</feature>
<accession>A0A7S1IA29</accession>
<proteinExistence type="predicted"/>
<feature type="region of interest" description="Disordered" evidence="2">
    <location>
        <begin position="963"/>
        <end position="1028"/>
    </location>
</feature>
<evidence type="ECO:0000256" key="2">
    <source>
        <dbReference type="SAM" id="MobiDB-lite"/>
    </source>
</evidence>
<evidence type="ECO:0000313" key="3">
    <source>
        <dbReference type="EMBL" id="CAD9005563.1"/>
    </source>
</evidence>
<dbReference type="AlphaFoldDB" id="A0A7S1IA29"/>
<reference evidence="3" key="1">
    <citation type="submission" date="2021-01" db="EMBL/GenBank/DDBJ databases">
        <authorList>
            <person name="Corre E."/>
            <person name="Pelletier E."/>
            <person name="Niang G."/>
            <person name="Scheremetjew M."/>
            <person name="Finn R."/>
            <person name="Kale V."/>
            <person name="Holt S."/>
            <person name="Cochrane G."/>
            <person name="Meng A."/>
            <person name="Brown T."/>
            <person name="Cohen L."/>
        </authorList>
    </citation>
    <scope>NUCLEOTIDE SEQUENCE</scope>
    <source>
        <strain evidence="3">NIES-381</strain>
    </source>
</reference>
<feature type="coiled-coil region" evidence="1">
    <location>
        <begin position="691"/>
        <end position="718"/>
    </location>
</feature>
<keyword evidence="1" id="KW-0175">Coiled coil</keyword>
<feature type="compositionally biased region" description="Pro residues" evidence="2">
    <location>
        <begin position="450"/>
        <end position="459"/>
    </location>
</feature>